<comment type="caution">
    <text evidence="1">The sequence shown here is derived from an EMBL/GenBank/DDBJ whole genome shotgun (WGS) entry which is preliminary data.</text>
</comment>
<evidence type="ECO:0000313" key="1">
    <source>
        <dbReference type="EMBL" id="TNN51516.1"/>
    </source>
</evidence>
<dbReference type="AlphaFoldDB" id="A0A4Z2GD59"/>
<name>A0A4Z2GD59_9TELE</name>
<keyword evidence="2" id="KW-1185">Reference proteome</keyword>
<gene>
    <name evidence="1" type="ORF">EYF80_038257</name>
</gene>
<dbReference type="Proteomes" id="UP000314294">
    <property type="component" value="Unassembled WGS sequence"/>
</dbReference>
<reference evidence="1 2" key="1">
    <citation type="submission" date="2019-03" db="EMBL/GenBank/DDBJ databases">
        <title>First draft genome of Liparis tanakae, snailfish: a comprehensive survey of snailfish specific genes.</title>
        <authorList>
            <person name="Kim W."/>
            <person name="Song I."/>
            <person name="Jeong J.-H."/>
            <person name="Kim D."/>
            <person name="Kim S."/>
            <person name="Ryu S."/>
            <person name="Song J.Y."/>
            <person name="Lee S.K."/>
        </authorList>
    </citation>
    <scope>NUCLEOTIDE SEQUENCE [LARGE SCALE GENOMIC DNA]</scope>
    <source>
        <tissue evidence="1">Muscle</tissue>
    </source>
</reference>
<protein>
    <submittedName>
        <fullName evidence="1">Uncharacterized protein</fullName>
    </submittedName>
</protein>
<dbReference type="EMBL" id="SRLO01000579">
    <property type="protein sequence ID" value="TNN51516.1"/>
    <property type="molecule type" value="Genomic_DNA"/>
</dbReference>
<sequence length="101" mass="11391">MSKVNGTRIKNQDPRICVTLLRPVLSHPWDVVGAVASGGQRSRSLRCHDVRRVDGNPGRDPRDLGGGLVVMASGLFCRCRRRCGRFVRRAHGRENHHLWIQ</sequence>
<accession>A0A4Z2GD59</accession>
<organism evidence="1 2">
    <name type="scientific">Liparis tanakae</name>
    <name type="common">Tanaka's snailfish</name>
    <dbReference type="NCBI Taxonomy" id="230148"/>
    <lineage>
        <taxon>Eukaryota</taxon>
        <taxon>Metazoa</taxon>
        <taxon>Chordata</taxon>
        <taxon>Craniata</taxon>
        <taxon>Vertebrata</taxon>
        <taxon>Euteleostomi</taxon>
        <taxon>Actinopterygii</taxon>
        <taxon>Neopterygii</taxon>
        <taxon>Teleostei</taxon>
        <taxon>Neoteleostei</taxon>
        <taxon>Acanthomorphata</taxon>
        <taxon>Eupercaria</taxon>
        <taxon>Perciformes</taxon>
        <taxon>Cottioidei</taxon>
        <taxon>Cottales</taxon>
        <taxon>Liparidae</taxon>
        <taxon>Liparis</taxon>
    </lineage>
</organism>
<evidence type="ECO:0000313" key="2">
    <source>
        <dbReference type="Proteomes" id="UP000314294"/>
    </source>
</evidence>
<proteinExistence type="predicted"/>